<feature type="transmembrane region" description="Helical" evidence="5">
    <location>
        <begin position="206"/>
        <end position="223"/>
    </location>
</feature>
<organism evidence="6 7">
    <name type="scientific">Neotamlana sedimentorum</name>
    <dbReference type="NCBI Taxonomy" id="1435349"/>
    <lineage>
        <taxon>Bacteria</taxon>
        <taxon>Pseudomonadati</taxon>
        <taxon>Bacteroidota</taxon>
        <taxon>Flavobacteriia</taxon>
        <taxon>Flavobacteriales</taxon>
        <taxon>Flavobacteriaceae</taxon>
        <taxon>Neotamlana</taxon>
    </lineage>
</organism>
<evidence type="ECO:0000313" key="7">
    <source>
        <dbReference type="Proteomes" id="UP000032578"/>
    </source>
</evidence>
<dbReference type="InterPro" id="IPR003689">
    <property type="entry name" value="ZIP"/>
</dbReference>
<keyword evidence="3 5" id="KW-1133">Transmembrane helix</keyword>
<dbReference type="GO" id="GO:0005385">
    <property type="term" value="F:zinc ion transmembrane transporter activity"/>
    <property type="evidence" value="ECO:0007669"/>
    <property type="project" value="TreeGrafter"/>
</dbReference>
<feature type="transmembrane region" description="Helical" evidence="5">
    <location>
        <begin position="121"/>
        <end position="141"/>
    </location>
</feature>
<feature type="transmembrane region" description="Helical" evidence="5">
    <location>
        <begin position="6"/>
        <end position="22"/>
    </location>
</feature>
<feature type="transmembrane region" description="Helical" evidence="5">
    <location>
        <begin position="60"/>
        <end position="78"/>
    </location>
</feature>
<keyword evidence="2 5" id="KW-0812">Transmembrane</keyword>
<comment type="subcellular location">
    <subcellularLocation>
        <location evidence="1">Membrane</location>
        <topology evidence="1">Multi-pass membrane protein</topology>
    </subcellularLocation>
</comment>
<dbReference type="EMBL" id="JTDW01000010">
    <property type="protein sequence ID" value="KJD34998.1"/>
    <property type="molecule type" value="Genomic_DNA"/>
</dbReference>
<dbReference type="Pfam" id="PF02535">
    <property type="entry name" value="Zip"/>
    <property type="match status" value="1"/>
</dbReference>
<feature type="transmembrane region" description="Helical" evidence="5">
    <location>
        <begin position="98"/>
        <end position="115"/>
    </location>
</feature>
<dbReference type="Proteomes" id="UP000032578">
    <property type="component" value="Unassembled WGS sequence"/>
</dbReference>
<evidence type="ECO:0000256" key="3">
    <source>
        <dbReference type="ARBA" id="ARBA00022989"/>
    </source>
</evidence>
<dbReference type="STRING" id="1435349.PW52_12950"/>
<feature type="transmembrane region" description="Helical" evidence="5">
    <location>
        <begin position="150"/>
        <end position="168"/>
    </location>
</feature>
<feature type="transmembrane region" description="Helical" evidence="5">
    <location>
        <begin position="31"/>
        <end position="48"/>
    </location>
</feature>
<sequence length="224" mass="24806">MIKFLLPVIAVILGIVLAFFTKKQKSWNNKLLLSFSGAFLLALTLFELLPEVYHHLDTKLTGLLIMGGILLQIVLELFSKGAEHGHVHVNKNDSTFPWLLFISLCIHSFLEGFPIHDHNTMVLGVLVHKIPIATMVTLFLLQSHFSKTQSLLFLVVFGLMTPLGTLISNTANLNHDTVSAINAIVIGIFFHISTTILFESGDGHKFNLSKFVAIILGVAVAYFI</sequence>
<dbReference type="AlphaFoldDB" id="A0A0D7W8I4"/>
<accession>A0A0D7W8I4</accession>
<evidence type="ECO:0000313" key="6">
    <source>
        <dbReference type="EMBL" id="KJD34998.1"/>
    </source>
</evidence>
<dbReference type="PATRIC" id="fig|1435349.4.peg.610"/>
<feature type="transmembrane region" description="Helical" evidence="5">
    <location>
        <begin position="180"/>
        <end position="199"/>
    </location>
</feature>
<evidence type="ECO:0000256" key="5">
    <source>
        <dbReference type="SAM" id="Phobius"/>
    </source>
</evidence>
<gene>
    <name evidence="6" type="ORF">PW52_12950</name>
</gene>
<evidence type="ECO:0000256" key="2">
    <source>
        <dbReference type="ARBA" id="ARBA00022692"/>
    </source>
</evidence>
<dbReference type="OrthoDB" id="654481at2"/>
<dbReference type="GO" id="GO:0016020">
    <property type="term" value="C:membrane"/>
    <property type="evidence" value="ECO:0007669"/>
    <property type="project" value="UniProtKB-SubCell"/>
</dbReference>
<protein>
    <submittedName>
        <fullName evidence="6">ZIP family metal transporter</fullName>
    </submittedName>
</protein>
<dbReference type="PANTHER" id="PTHR11040">
    <property type="entry name" value="ZINC/IRON TRANSPORTER"/>
    <property type="match status" value="1"/>
</dbReference>
<reference evidence="6 7" key="1">
    <citation type="submission" date="2014-11" db="EMBL/GenBank/DDBJ databases">
        <title>Tamlana sedimentorum sp. nov., isolated from shallow sand sediments of the Sea of Japan.</title>
        <authorList>
            <person name="Romanenko L.A."/>
        </authorList>
    </citation>
    <scope>NUCLEOTIDE SEQUENCE [LARGE SCALE GENOMIC DNA]</scope>
    <source>
        <strain evidence="6 7">JCM 19808</strain>
    </source>
</reference>
<proteinExistence type="predicted"/>
<evidence type="ECO:0000256" key="4">
    <source>
        <dbReference type="ARBA" id="ARBA00023136"/>
    </source>
</evidence>
<dbReference type="PANTHER" id="PTHR11040:SF44">
    <property type="entry name" value="PROTEIN ZNTC-RELATED"/>
    <property type="match status" value="1"/>
</dbReference>
<keyword evidence="7" id="KW-1185">Reference proteome</keyword>
<comment type="caution">
    <text evidence="6">The sequence shown here is derived from an EMBL/GenBank/DDBJ whole genome shotgun (WGS) entry which is preliminary data.</text>
</comment>
<name>A0A0D7W8I4_9FLAO</name>
<dbReference type="RefSeq" id="WP_044633377.1">
    <property type="nucleotide sequence ID" value="NZ_JTDW01000010.1"/>
</dbReference>
<evidence type="ECO:0000256" key="1">
    <source>
        <dbReference type="ARBA" id="ARBA00004141"/>
    </source>
</evidence>
<keyword evidence="4 5" id="KW-0472">Membrane</keyword>